<sequence length="82" mass="8960">MANLEVFPSSEREAFAAACRRHGFIAADFHVLDLRAERGIGMISILQPETGVSLQYASGKGKRWPMAFEHDLEADVFGPAPA</sequence>
<gene>
    <name evidence="1" type="ORF">P3W85_22530</name>
</gene>
<protein>
    <submittedName>
        <fullName evidence="1">Uncharacterized protein</fullName>
    </submittedName>
</protein>
<proteinExistence type="predicted"/>
<organism evidence="1 2">
    <name type="scientific">Cupriavidus basilensis</name>
    <dbReference type="NCBI Taxonomy" id="68895"/>
    <lineage>
        <taxon>Bacteria</taxon>
        <taxon>Pseudomonadati</taxon>
        <taxon>Pseudomonadota</taxon>
        <taxon>Betaproteobacteria</taxon>
        <taxon>Burkholderiales</taxon>
        <taxon>Burkholderiaceae</taxon>
        <taxon>Cupriavidus</taxon>
    </lineage>
</organism>
<dbReference type="RefSeq" id="WP_276266413.1">
    <property type="nucleotide sequence ID" value="NZ_JARJLM010000378.1"/>
</dbReference>
<name>A0ABT6ASV0_9BURK</name>
<reference evidence="1 2" key="1">
    <citation type="submission" date="2023-03" db="EMBL/GenBank/DDBJ databases">
        <title>Draft assemblies of triclosan tolerant bacteria isolated from returned activated sludge.</title>
        <authorList>
            <person name="Van Hamelsveld S."/>
        </authorList>
    </citation>
    <scope>NUCLEOTIDE SEQUENCE [LARGE SCALE GENOMIC DNA]</scope>
    <source>
        <strain evidence="1 2">GW210010_S58</strain>
    </source>
</reference>
<evidence type="ECO:0000313" key="2">
    <source>
        <dbReference type="Proteomes" id="UP001216674"/>
    </source>
</evidence>
<evidence type="ECO:0000313" key="1">
    <source>
        <dbReference type="EMBL" id="MDF3835703.1"/>
    </source>
</evidence>
<dbReference type="Proteomes" id="UP001216674">
    <property type="component" value="Unassembled WGS sequence"/>
</dbReference>
<keyword evidence="2" id="KW-1185">Reference proteome</keyword>
<dbReference type="EMBL" id="JARJLM010000378">
    <property type="protein sequence ID" value="MDF3835703.1"/>
    <property type="molecule type" value="Genomic_DNA"/>
</dbReference>
<accession>A0ABT6ASV0</accession>
<comment type="caution">
    <text evidence="1">The sequence shown here is derived from an EMBL/GenBank/DDBJ whole genome shotgun (WGS) entry which is preliminary data.</text>
</comment>